<evidence type="ECO:0000256" key="1">
    <source>
        <dbReference type="SAM" id="MobiDB-lite"/>
    </source>
</evidence>
<organism evidence="2 3">
    <name type="scientific">Mycoemilia scoparia</name>
    <dbReference type="NCBI Taxonomy" id="417184"/>
    <lineage>
        <taxon>Eukaryota</taxon>
        <taxon>Fungi</taxon>
        <taxon>Fungi incertae sedis</taxon>
        <taxon>Zoopagomycota</taxon>
        <taxon>Kickxellomycotina</taxon>
        <taxon>Kickxellomycetes</taxon>
        <taxon>Kickxellales</taxon>
        <taxon>Kickxellaceae</taxon>
        <taxon>Mycoemilia</taxon>
    </lineage>
</organism>
<sequence>MLTNIDPPPSLSRSQCFGSDTRQTIPYISPSNSSSNGNDGRLYDEDSIDGILQIYNEYWGETEPLFEESKSTDSEDGPSQHSERSFPLLSPPSIQTPAPTSDDSSSPNSPTGIHPLMGIEQGHHLGHLLRSYTFDRGNDTTNRGTKTKKVAVDFSGENCFLLGNKQERKRHSRANHKLRLSFPSHEVDDDFDSDEDSTLGPRVKRLHAIK</sequence>
<feature type="compositionally biased region" description="Acidic residues" evidence="1">
    <location>
        <begin position="187"/>
        <end position="197"/>
    </location>
</feature>
<dbReference type="AlphaFoldDB" id="A0A9W7ZUH2"/>
<accession>A0A9W7ZUH2</accession>
<feature type="compositionally biased region" description="Low complexity" evidence="1">
    <location>
        <begin position="96"/>
        <end position="111"/>
    </location>
</feature>
<name>A0A9W7ZUH2_9FUNG</name>
<gene>
    <name evidence="2" type="ORF">H4219_005304</name>
</gene>
<feature type="compositionally biased region" description="Polar residues" evidence="1">
    <location>
        <begin position="11"/>
        <end position="26"/>
    </location>
</feature>
<feature type="compositionally biased region" description="Pro residues" evidence="1">
    <location>
        <begin position="1"/>
        <end position="10"/>
    </location>
</feature>
<dbReference type="Proteomes" id="UP001150538">
    <property type="component" value="Unassembled WGS sequence"/>
</dbReference>
<feature type="region of interest" description="Disordered" evidence="1">
    <location>
        <begin position="184"/>
        <end position="210"/>
    </location>
</feature>
<comment type="caution">
    <text evidence="2">The sequence shown here is derived from an EMBL/GenBank/DDBJ whole genome shotgun (WGS) entry which is preliminary data.</text>
</comment>
<reference evidence="2" key="1">
    <citation type="submission" date="2022-07" db="EMBL/GenBank/DDBJ databases">
        <title>Phylogenomic reconstructions and comparative analyses of Kickxellomycotina fungi.</title>
        <authorList>
            <person name="Reynolds N.K."/>
            <person name="Stajich J.E."/>
            <person name="Barry K."/>
            <person name="Grigoriev I.V."/>
            <person name="Crous P."/>
            <person name="Smith M.E."/>
        </authorList>
    </citation>
    <scope>NUCLEOTIDE SEQUENCE</scope>
    <source>
        <strain evidence="2">NBRC 100468</strain>
    </source>
</reference>
<feature type="region of interest" description="Disordered" evidence="1">
    <location>
        <begin position="63"/>
        <end position="118"/>
    </location>
</feature>
<proteinExistence type="predicted"/>
<feature type="compositionally biased region" description="Low complexity" evidence="1">
    <location>
        <begin position="29"/>
        <end position="38"/>
    </location>
</feature>
<feature type="region of interest" description="Disordered" evidence="1">
    <location>
        <begin position="1"/>
        <end position="44"/>
    </location>
</feature>
<evidence type="ECO:0000313" key="3">
    <source>
        <dbReference type="Proteomes" id="UP001150538"/>
    </source>
</evidence>
<dbReference type="EMBL" id="JANBPU010000278">
    <property type="protein sequence ID" value="KAJ1913227.1"/>
    <property type="molecule type" value="Genomic_DNA"/>
</dbReference>
<evidence type="ECO:0000313" key="2">
    <source>
        <dbReference type="EMBL" id="KAJ1913227.1"/>
    </source>
</evidence>
<protein>
    <submittedName>
        <fullName evidence="2">Uncharacterized protein</fullName>
    </submittedName>
</protein>
<keyword evidence="3" id="KW-1185">Reference proteome</keyword>